<dbReference type="OrthoDB" id="5295208at2759"/>
<dbReference type="InterPro" id="IPR000938">
    <property type="entry name" value="CAP-Gly_domain"/>
</dbReference>
<dbReference type="SUPFAM" id="SSF54236">
    <property type="entry name" value="Ubiquitin-like"/>
    <property type="match status" value="1"/>
</dbReference>
<name>A0A0J9X8I3_GEOCN</name>
<feature type="domain" description="CAP-Gly" evidence="5">
    <location>
        <begin position="193"/>
        <end position="235"/>
    </location>
</feature>
<evidence type="ECO:0000256" key="2">
    <source>
        <dbReference type="ARBA" id="ARBA00022490"/>
    </source>
</evidence>
<dbReference type="Gene3D" id="3.10.20.90">
    <property type="entry name" value="Phosphatidylinositol 3-kinase Catalytic Subunit, Chain A, domain 1"/>
    <property type="match status" value="1"/>
</dbReference>
<dbReference type="PROSITE" id="PS50245">
    <property type="entry name" value="CAP_GLY_2"/>
    <property type="match status" value="1"/>
</dbReference>
<evidence type="ECO:0000256" key="3">
    <source>
        <dbReference type="ARBA" id="ARBA00023186"/>
    </source>
</evidence>
<evidence type="ECO:0000313" key="8">
    <source>
        <dbReference type="Proteomes" id="UP000242525"/>
    </source>
</evidence>
<dbReference type="Proteomes" id="UP000750522">
    <property type="component" value="Unassembled WGS sequence"/>
</dbReference>
<dbReference type="Gene3D" id="2.30.30.190">
    <property type="entry name" value="CAP Gly-rich-like domain"/>
    <property type="match status" value="1"/>
</dbReference>
<dbReference type="AlphaFoldDB" id="A0A0J9X8I3"/>
<evidence type="ECO:0000256" key="4">
    <source>
        <dbReference type="ARBA" id="ARBA00025779"/>
    </source>
</evidence>
<reference evidence="6 8" key="1">
    <citation type="submission" date="2014-03" db="EMBL/GenBank/DDBJ databases">
        <authorList>
            <person name="Casaregola S."/>
        </authorList>
    </citation>
    <scope>NUCLEOTIDE SEQUENCE [LARGE SCALE GENOMIC DNA]</scope>
    <source>
        <strain evidence="6 8">CLIB 918</strain>
    </source>
</reference>
<dbReference type="EMBL" id="CCBN010000005">
    <property type="protein sequence ID" value="CDO53510.1"/>
    <property type="molecule type" value="Genomic_DNA"/>
</dbReference>
<gene>
    <name evidence="6" type="ORF">BN980_GECA05s02760g</name>
    <name evidence="7" type="ORF">DV451_004897</name>
</gene>
<keyword evidence="3" id="KW-0143">Chaperone</keyword>
<accession>A0A0J9X8I3</accession>
<dbReference type="SUPFAM" id="SSF74924">
    <property type="entry name" value="Cap-Gly domain"/>
    <property type="match status" value="1"/>
</dbReference>
<reference evidence="7" key="2">
    <citation type="journal article" date="2020" name="Front. Microbiol.">
        <title>Phenotypic and Genetic Characterization of the Cheese Ripening Yeast Geotrichum candidum.</title>
        <authorList>
            <person name="Perkins V."/>
            <person name="Vignola S."/>
            <person name="Lessard M.H."/>
            <person name="Plante P.L."/>
            <person name="Corbeil J."/>
            <person name="Dugat-Bony E."/>
            <person name="Frenette M."/>
            <person name="Labrie S."/>
        </authorList>
    </citation>
    <scope>NUCLEOTIDE SEQUENCE</scope>
    <source>
        <strain evidence="7">LMA-70</strain>
    </source>
</reference>
<keyword evidence="8" id="KW-1185">Reference proteome</keyword>
<dbReference type="InterPro" id="IPR036859">
    <property type="entry name" value="CAP-Gly_dom_sf"/>
</dbReference>
<dbReference type="GO" id="GO:0051010">
    <property type="term" value="F:microtubule plus-end binding"/>
    <property type="evidence" value="ECO:0007669"/>
    <property type="project" value="TreeGrafter"/>
</dbReference>
<comment type="subcellular location">
    <subcellularLocation>
        <location evidence="1">Cytoplasm</location>
    </subcellularLocation>
</comment>
<organism evidence="6 8">
    <name type="scientific">Geotrichum candidum</name>
    <name type="common">Oospora lactis</name>
    <name type="synonym">Dipodascus geotrichum</name>
    <dbReference type="NCBI Taxonomy" id="1173061"/>
    <lineage>
        <taxon>Eukaryota</taxon>
        <taxon>Fungi</taxon>
        <taxon>Dikarya</taxon>
        <taxon>Ascomycota</taxon>
        <taxon>Saccharomycotina</taxon>
        <taxon>Dipodascomycetes</taxon>
        <taxon>Dipodascales</taxon>
        <taxon>Dipodascaceae</taxon>
        <taxon>Geotrichum</taxon>
    </lineage>
</organism>
<comment type="similarity">
    <text evidence="4">Belongs to the TBCB family.</text>
</comment>
<dbReference type="GO" id="GO:0031122">
    <property type="term" value="P:cytoplasmic microtubule organization"/>
    <property type="evidence" value="ECO:0007669"/>
    <property type="project" value="TreeGrafter"/>
</dbReference>
<dbReference type="InterPro" id="IPR029071">
    <property type="entry name" value="Ubiquitin-like_domsf"/>
</dbReference>
<comment type="caution">
    <text evidence="6">The sequence shown here is derived from an EMBL/GenBank/DDBJ whole genome shotgun (WGS) entry which is preliminary data.</text>
</comment>
<evidence type="ECO:0000313" key="6">
    <source>
        <dbReference type="EMBL" id="CDO53510.1"/>
    </source>
</evidence>
<dbReference type="SMART" id="SM01052">
    <property type="entry name" value="CAP_GLY"/>
    <property type="match status" value="1"/>
</dbReference>
<dbReference type="GO" id="GO:0005938">
    <property type="term" value="C:cell cortex"/>
    <property type="evidence" value="ECO:0007669"/>
    <property type="project" value="TreeGrafter"/>
</dbReference>
<dbReference type="Proteomes" id="UP000242525">
    <property type="component" value="Unassembled WGS sequence"/>
</dbReference>
<dbReference type="Pfam" id="PF14560">
    <property type="entry name" value="Ubiquitin_2"/>
    <property type="match status" value="1"/>
</dbReference>
<sequence length="259" mass="28302">MSDIPVFISADGLSGSERRISLGWTIDQLRHKLEQFTGIPPSQQTLQLFTTATSPTPFTTIRAGTLTDNESGPLGKLPGLTAYSRIVVIDARPPGARENYNDVSQVEKFVMSENDYEKRNDTVLAWKKRNHLGRFAAEGGAAGSDDNSSTAKQEEIELAEIADRGIKVGARCQITEGSRRGTVRYVGKIPEIPAAQPAQLYWVGVELDEPLGKNDGSIKGVRYFQASHNHGAFVKPALVEVGDFPSELDDLLDDDDDEL</sequence>
<dbReference type="STRING" id="1173061.A0A0J9X8I3"/>
<keyword evidence="2" id="KW-0963">Cytoplasm</keyword>
<reference evidence="7" key="3">
    <citation type="submission" date="2020-01" db="EMBL/GenBank/DDBJ databases">
        <authorList>
            <person name="Perkins V."/>
            <person name="Lessard M.-H."/>
            <person name="Dugat-Bony E."/>
            <person name="Frenette M."/>
            <person name="Labrie S."/>
        </authorList>
    </citation>
    <scope>NUCLEOTIDE SEQUENCE</scope>
    <source>
        <strain evidence="7">LMA-70</strain>
    </source>
</reference>
<dbReference type="PANTHER" id="PTHR18916">
    <property type="entry name" value="DYNACTIN 1-RELATED MICROTUBULE-BINDING"/>
    <property type="match status" value="1"/>
</dbReference>
<dbReference type="PANTHER" id="PTHR18916:SF85">
    <property type="entry name" value="TUBULIN-FOLDING COFACTOR B"/>
    <property type="match status" value="1"/>
</dbReference>
<dbReference type="EMBL" id="QQZK01000168">
    <property type="protein sequence ID" value="KAF5094820.1"/>
    <property type="molecule type" value="Genomic_DNA"/>
</dbReference>
<evidence type="ECO:0000259" key="5">
    <source>
        <dbReference type="PROSITE" id="PS50245"/>
    </source>
</evidence>
<proteinExistence type="inferred from homology"/>
<dbReference type="InterPro" id="IPR000626">
    <property type="entry name" value="Ubiquitin-like_dom"/>
</dbReference>
<dbReference type="GO" id="GO:0005634">
    <property type="term" value="C:nucleus"/>
    <property type="evidence" value="ECO:0007669"/>
    <property type="project" value="TreeGrafter"/>
</dbReference>
<protein>
    <submittedName>
        <fullName evidence="6">Similar to Saccharomyces cerevisiae YNL148C ALF1 Alpha-tubulin folding protein, similar to mammalian cofactor B</fullName>
    </submittedName>
</protein>
<dbReference type="Pfam" id="PF01302">
    <property type="entry name" value="CAP_GLY"/>
    <property type="match status" value="1"/>
</dbReference>
<dbReference type="GO" id="GO:0035371">
    <property type="term" value="C:microtubule plus-end"/>
    <property type="evidence" value="ECO:0007669"/>
    <property type="project" value="TreeGrafter"/>
</dbReference>
<evidence type="ECO:0000313" key="7">
    <source>
        <dbReference type="EMBL" id="KAF5094820.1"/>
    </source>
</evidence>
<evidence type="ECO:0000256" key="1">
    <source>
        <dbReference type="ARBA" id="ARBA00004496"/>
    </source>
</evidence>